<dbReference type="InterPro" id="IPR016055">
    <property type="entry name" value="A-D-PHexomutase_a/b/a-I/II/III"/>
</dbReference>
<comment type="caution">
    <text evidence="15">The sequence shown here is derived from an EMBL/GenBank/DDBJ whole genome shotgun (WGS) entry which is preliminary data.</text>
</comment>
<name>A0A495V8T6_9GAMM</name>
<organism evidence="15 16">
    <name type="scientific">Thiocapsa rosea</name>
    <dbReference type="NCBI Taxonomy" id="69360"/>
    <lineage>
        <taxon>Bacteria</taxon>
        <taxon>Pseudomonadati</taxon>
        <taxon>Pseudomonadota</taxon>
        <taxon>Gammaproteobacteria</taxon>
        <taxon>Chromatiales</taxon>
        <taxon>Chromatiaceae</taxon>
        <taxon>Thiocapsa</taxon>
    </lineage>
</organism>
<dbReference type="GO" id="GO:0006006">
    <property type="term" value="P:glucose metabolic process"/>
    <property type="evidence" value="ECO:0007669"/>
    <property type="project" value="UniProtKB-KW"/>
</dbReference>
<evidence type="ECO:0000259" key="14">
    <source>
        <dbReference type="Pfam" id="PF02880"/>
    </source>
</evidence>
<dbReference type="GO" id="GO:0005829">
    <property type="term" value="C:cytosol"/>
    <property type="evidence" value="ECO:0007669"/>
    <property type="project" value="TreeGrafter"/>
</dbReference>
<dbReference type="SUPFAM" id="SSF53738">
    <property type="entry name" value="Phosphoglucomutase, first 3 domains"/>
    <property type="match status" value="3"/>
</dbReference>
<dbReference type="NCBIfam" id="NF005737">
    <property type="entry name" value="PRK07564.1-1"/>
    <property type="match status" value="1"/>
</dbReference>
<evidence type="ECO:0000256" key="11">
    <source>
        <dbReference type="RuleBase" id="RU004326"/>
    </source>
</evidence>
<comment type="similarity">
    <text evidence="3 11">Belongs to the phosphohexose mutase family.</text>
</comment>
<keyword evidence="16" id="KW-1185">Reference proteome</keyword>
<dbReference type="AlphaFoldDB" id="A0A495V8T6"/>
<dbReference type="SUPFAM" id="SSF55957">
    <property type="entry name" value="Phosphoglucomutase, C-terminal domain"/>
    <property type="match status" value="1"/>
</dbReference>
<dbReference type="Gene3D" id="3.30.310.50">
    <property type="entry name" value="Alpha-D-phosphohexomutase, C-terminal domain"/>
    <property type="match status" value="1"/>
</dbReference>
<dbReference type="Proteomes" id="UP000274556">
    <property type="component" value="Unassembled WGS sequence"/>
</dbReference>
<dbReference type="GO" id="GO:0004614">
    <property type="term" value="F:phosphoglucomutase activity"/>
    <property type="evidence" value="ECO:0007669"/>
    <property type="project" value="UniProtKB-EC"/>
</dbReference>
<evidence type="ECO:0000259" key="12">
    <source>
        <dbReference type="Pfam" id="PF02878"/>
    </source>
</evidence>
<keyword evidence="7 11" id="KW-0479">Metal-binding</keyword>
<evidence type="ECO:0000259" key="13">
    <source>
        <dbReference type="Pfam" id="PF02879"/>
    </source>
</evidence>
<dbReference type="InterPro" id="IPR005846">
    <property type="entry name" value="A-D-PHexomutase_a/b/a-III"/>
</dbReference>
<keyword evidence="10" id="KW-0119">Carbohydrate metabolism</keyword>
<dbReference type="InterPro" id="IPR045244">
    <property type="entry name" value="PGM"/>
</dbReference>
<sequence>MSIHAKGLKMQPQVIATTPFEGQRPGTSGLRKKVGAFRQPHYLENFVQAIFDTQTDVAGGTLVVGGDGRYYNREAIQTILRMAAANGVKRALVGRGGILSTPAASCVIRKYRTRGGIILSASHNPGGPDGDFGIKFNIAAGGPAPESVTDAIFARTQTIREYRTLDCPATDLDTLGTVRIGDMEVEIIDPVSDYAELMESLFDFNAIHQLFNSGIFRMRFDAMHAVTGPYAKEIIETRLGAAPGTVLNGEALEDFGGGHPDPNLAHAKELVAMTEGPDALDFGAASDGDGDRNMILGKKCFVTPSDSLAVLAANAHLVPGYRAGIRGVARSMPTSQAADRVAEQLGVECFETPTGWKFFGNLLDAGRITLCGEESFGTGSDHVREKDGLWAVLFWLNLLAVRQQSVAEILAEHWRRFGRNFYTRHDYEEVDASAAEGLMDHLRILLPDLPGRRLGDQTVSYADDFAYTDPIDGSRSERQGIRIGFESGARIVFRLSGTGTEGATLRIYLEFFEPDPERHQRDTQEAMQPLILIARELGQIEARTGRSEPDVVT</sequence>
<dbReference type="EC" id="5.4.2.2" evidence="4"/>
<accession>A0A495V8T6</accession>
<dbReference type="Gene3D" id="3.40.120.10">
    <property type="entry name" value="Alpha-D-Glucose-1,6-Bisphosphate, subunit A, domain 3"/>
    <property type="match status" value="3"/>
</dbReference>
<dbReference type="InterPro" id="IPR005845">
    <property type="entry name" value="A-D-PHexomutase_a/b/a-II"/>
</dbReference>
<evidence type="ECO:0000256" key="5">
    <source>
        <dbReference type="ARBA" id="ARBA00022526"/>
    </source>
</evidence>
<dbReference type="InterPro" id="IPR016066">
    <property type="entry name" value="A-D-PHexomutase_CS"/>
</dbReference>
<feature type="domain" description="Alpha-D-phosphohexomutase alpha/beta/alpha" evidence="13">
    <location>
        <begin position="194"/>
        <end position="296"/>
    </location>
</feature>
<evidence type="ECO:0000313" key="16">
    <source>
        <dbReference type="Proteomes" id="UP000274556"/>
    </source>
</evidence>
<feature type="domain" description="Alpha-D-phosphohexomutase alpha/beta/alpha" evidence="14">
    <location>
        <begin position="305"/>
        <end position="417"/>
    </location>
</feature>
<evidence type="ECO:0000256" key="8">
    <source>
        <dbReference type="ARBA" id="ARBA00022842"/>
    </source>
</evidence>
<dbReference type="InterPro" id="IPR036900">
    <property type="entry name" value="A-D-PHexomutase_C_sf"/>
</dbReference>
<evidence type="ECO:0000256" key="10">
    <source>
        <dbReference type="ARBA" id="ARBA00023277"/>
    </source>
</evidence>
<dbReference type="GO" id="GO:0000287">
    <property type="term" value="F:magnesium ion binding"/>
    <property type="evidence" value="ECO:0007669"/>
    <property type="project" value="InterPro"/>
</dbReference>
<dbReference type="FunFam" id="3.40.120.10:FF:000004">
    <property type="entry name" value="Phosphoglucomutase 5"/>
    <property type="match status" value="1"/>
</dbReference>
<dbReference type="EMBL" id="RBXL01000001">
    <property type="protein sequence ID" value="RKT45053.1"/>
    <property type="molecule type" value="Genomic_DNA"/>
</dbReference>
<evidence type="ECO:0000256" key="1">
    <source>
        <dbReference type="ARBA" id="ARBA00000443"/>
    </source>
</evidence>
<evidence type="ECO:0000256" key="7">
    <source>
        <dbReference type="ARBA" id="ARBA00022723"/>
    </source>
</evidence>
<dbReference type="Pfam" id="PF02879">
    <property type="entry name" value="PGM_PMM_II"/>
    <property type="match status" value="1"/>
</dbReference>
<feature type="domain" description="Alpha-D-phosphohexomutase alpha/beta/alpha" evidence="12">
    <location>
        <begin position="23"/>
        <end position="162"/>
    </location>
</feature>
<evidence type="ECO:0000256" key="3">
    <source>
        <dbReference type="ARBA" id="ARBA00010231"/>
    </source>
</evidence>
<dbReference type="InterPro" id="IPR005841">
    <property type="entry name" value="Alpha-D-phosphohexomutase_SF"/>
</dbReference>
<comment type="cofactor">
    <cofactor evidence="2">
        <name>Mg(2+)</name>
        <dbReference type="ChEBI" id="CHEBI:18420"/>
    </cofactor>
</comment>
<dbReference type="InterPro" id="IPR005844">
    <property type="entry name" value="A-D-PHexomutase_a/b/a-I"/>
</dbReference>
<dbReference type="Pfam" id="PF24947">
    <property type="entry name" value="PGM1_C_vert_fung"/>
    <property type="match status" value="1"/>
</dbReference>
<evidence type="ECO:0000256" key="6">
    <source>
        <dbReference type="ARBA" id="ARBA00022553"/>
    </source>
</evidence>
<keyword evidence="6" id="KW-0597">Phosphoprotein</keyword>
<dbReference type="FunFam" id="3.30.310.50:FF:000002">
    <property type="entry name" value="Phosphoglucomutase 5"/>
    <property type="match status" value="1"/>
</dbReference>
<dbReference type="FunFam" id="3.40.120.10:FF:000005">
    <property type="entry name" value="Phosphoglucomutase 5"/>
    <property type="match status" value="1"/>
</dbReference>
<gene>
    <name evidence="15" type="ORF">BDD21_2468</name>
</gene>
<evidence type="ECO:0000256" key="4">
    <source>
        <dbReference type="ARBA" id="ARBA00012728"/>
    </source>
</evidence>
<dbReference type="PRINTS" id="PR00509">
    <property type="entry name" value="PGMPMM"/>
</dbReference>
<keyword evidence="8 11" id="KW-0460">Magnesium</keyword>
<proteinExistence type="inferred from homology"/>
<dbReference type="PANTHER" id="PTHR22573">
    <property type="entry name" value="PHOSPHOHEXOMUTASE FAMILY MEMBER"/>
    <property type="match status" value="1"/>
</dbReference>
<keyword evidence="9" id="KW-0413">Isomerase</keyword>
<dbReference type="FunFam" id="3.40.120.10:FF:000006">
    <property type="entry name" value="Phosphoglucomutase PgmA"/>
    <property type="match status" value="1"/>
</dbReference>
<evidence type="ECO:0000313" key="15">
    <source>
        <dbReference type="EMBL" id="RKT45053.1"/>
    </source>
</evidence>
<comment type="catalytic activity">
    <reaction evidence="1">
        <text>alpha-D-glucose 1-phosphate = alpha-D-glucose 6-phosphate</text>
        <dbReference type="Rhea" id="RHEA:23536"/>
        <dbReference type="ChEBI" id="CHEBI:58225"/>
        <dbReference type="ChEBI" id="CHEBI:58601"/>
        <dbReference type="EC" id="5.4.2.2"/>
    </reaction>
</comment>
<dbReference type="Pfam" id="PF02878">
    <property type="entry name" value="PGM_PMM_I"/>
    <property type="match status" value="1"/>
</dbReference>
<dbReference type="PROSITE" id="PS00710">
    <property type="entry name" value="PGM_PMM"/>
    <property type="match status" value="1"/>
</dbReference>
<protein>
    <recommendedName>
        <fullName evidence="4">phosphoglucomutase (alpha-D-glucose-1,6-bisphosphate-dependent)</fullName>
        <ecNumber evidence="4">5.4.2.2</ecNumber>
    </recommendedName>
</protein>
<dbReference type="Pfam" id="PF02880">
    <property type="entry name" value="PGM_PMM_III"/>
    <property type="match status" value="1"/>
</dbReference>
<dbReference type="PANTHER" id="PTHR22573:SF2">
    <property type="entry name" value="PHOSPHOGLUCOMUTASE"/>
    <property type="match status" value="1"/>
</dbReference>
<evidence type="ECO:0000256" key="9">
    <source>
        <dbReference type="ARBA" id="ARBA00023235"/>
    </source>
</evidence>
<dbReference type="CDD" id="cd03085">
    <property type="entry name" value="PGM1"/>
    <property type="match status" value="1"/>
</dbReference>
<keyword evidence="5" id="KW-0313">Glucose metabolism</keyword>
<reference evidence="15 16" key="1">
    <citation type="submission" date="2018-10" db="EMBL/GenBank/DDBJ databases">
        <title>Genomic Encyclopedia of Archaeal and Bacterial Type Strains, Phase II (KMG-II): from individual species to whole genera.</title>
        <authorList>
            <person name="Goeker M."/>
        </authorList>
    </citation>
    <scope>NUCLEOTIDE SEQUENCE [LARGE SCALE GENOMIC DNA]</scope>
    <source>
        <strain evidence="15 16">DSM 235</strain>
    </source>
</reference>
<evidence type="ECO:0000256" key="2">
    <source>
        <dbReference type="ARBA" id="ARBA00001946"/>
    </source>
</evidence>